<keyword evidence="4" id="KW-0597">Phosphoprotein</keyword>
<keyword evidence="11" id="KW-0812">Transmembrane</keyword>
<dbReference type="InterPro" id="IPR003594">
    <property type="entry name" value="HATPase_dom"/>
</dbReference>
<keyword evidence="9" id="KW-0902">Two-component regulatory system</keyword>
<feature type="transmembrane region" description="Helical" evidence="11">
    <location>
        <begin position="210"/>
        <end position="232"/>
    </location>
</feature>
<keyword evidence="5" id="KW-0808">Transferase</keyword>
<comment type="subcellular location">
    <subcellularLocation>
        <location evidence="2">Membrane</location>
    </subcellularLocation>
</comment>
<evidence type="ECO:0000313" key="15">
    <source>
        <dbReference type="EMBL" id="HGY56489.1"/>
    </source>
</evidence>
<dbReference type="SMART" id="SM00388">
    <property type="entry name" value="HisKA"/>
    <property type="match status" value="1"/>
</dbReference>
<evidence type="ECO:0000256" key="6">
    <source>
        <dbReference type="ARBA" id="ARBA00022741"/>
    </source>
</evidence>
<organism evidence="15">
    <name type="scientific">Caldithrix abyssi</name>
    <dbReference type="NCBI Taxonomy" id="187145"/>
    <lineage>
        <taxon>Bacteria</taxon>
        <taxon>Pseudomonadati</taxon>
        <taxon>Calditrichota</taxon>
        <taxon>Calditrichia</taxon>
        <taxon>Calditrichales</taxon>
        <taxon>Calditrichaceae</taxon>
        <taxon>Caldithrix</taxon>
    </lineage>
</organism>
<comment type="catalytic activity">
    <reaction evidence="1">
        <text>ATP + protein L-histidine = ADP + protein N-phospho-L-histidine.</text>
        <dbReference type="EC" id="2.7.13.3"/>
    </reaction>
</comment>
<dbReference type="Pfam" id="PF13426">
    <property type="entry name" value="PAS_9"/>
    <property type="match status" value="1"/>
</dbReference>
<dbReference type="NCBIfam" id="TIGR00229">
    <property type="entry name" value="sensory_box"/>
    <property type="match status" value="1"/>
</dbReference>
<dbReference type="Gene3D" id="3.30.450.20">
    <property type="entry name" value="PAS domain"/>
    <property type="match status" value="1"/>
</dbReference>
<dbReference type="Proteomes" id="UP000885779">
    <property type="component" value="Unassembled WGS sequence"/>
</dbReference>
<feature type="transmembrane region" description="Helical" evidence="11">
    <location>
        <begin position="7"/>
        <end position="26"/>
    </location>
</feature>
<gene>
    <name evidence="15" type="ORF">ENK44_12340</name>
</gene>
<keyword evidence="6" id="KW-0547">Nucleotide-binding</keyword>
<reference evidence="15" key="1">
    <citation type="journal article" date="2020" name="mSystems">
        <title>Genome- and Community-Level Interaction Insights into Carbon Utilization and Element Cycling Functions of Hydrothermarchaeota in Hydrothermal Sediment.</title>
        <authorList>
            <person name="Zhou Z."/>
            <person name="Liu Y."/>
            <person name="Xu W."/>
            <person name="Pan J."/>
            <person name="Luo Z.H."/>
            <person name="Li M."/>
        </authorList>
    </citation>
    <scope>NUCLEOTIDE SEQUENCE [LARGE SCALE GENOMIC DNA]</scope>
    <source>
        <strain evidence="15">HyVt-577</strain>
    </source>
</reference>
<evidence type="ECO:0000256" key="11">
    <source>
        <dbReference type="SAM" id="Phobius"/>
    </source>
</evidence>
<feature type="coiled-coil region" evidence="10">
    <location>
        <begin position="274"/>
        <end position="301"/>
    </location>
</feature>
<evidence type="ECO:0000256" key="7">
    <source>
        <dbReference type="ARBA" id="ARBA00022777"/>
    </source>
</evidence>
<dbReference type="InterPro" id="IPR000014">
    <property type="entry name" value="PAS"/>
</dbReference>
<dbReference type="GO" id="GO:0016020">
    <property type="term" value="C:membrane"/>
    <property type="evidence" value="ECO:0007669"/>
    <property type="project" value="UniProtKB-SubCell"/>
</dbReference>
<dbReference type="SUPFAM" id="SSF55874">
    <property type="entry name" value="ATPase domain of HSP90 chaperone/DNA topoisomerase II/histidine kinase"/>
    <property type="match status" value="1"/>
</dbReference>
<dbReference type="Pfam" id="PF02518">
    <property type="entry name" value="HATPase_c"/>
    <property type="match status" value="1"/>
</dbReference>
<dbReference type="SMART" id="SM00304">
    <property type="entry name" value="HAMP"/>
    <property type="match status" value="1"/>
</dbReference>
<dbReference type="SUPFAM" id="SSF47384">
    <property type="entry name" value="Homodimeric domain of signal transducing histidine kinase"/>
    <property type="match status" value="1"/>
</dbReference>
<dbReference type="InterPro" id="IPR003661">
    <property type="entry name" value="HisK_dim/P_dom"/>
</dbReference>
<dbReference type="Pfam" id="PF11845">
    <property type="entry name" value="Tll0287-like"/>
    <property type="match status" value="1"/>
</dbReference>
<evidence type="ECO:0000259" key="14">
    <source>
        <dbReference type="PROSITE" id="PS50885"/>
    </source>
</evidence>
<evidence type="ECO:0000256" key="10">
    <source>
        <dbReference type="SAM" id="Coils"/>
    </source>
</evidence>
<dbReference type="Gene3D" id="1.10.287.130">
    <property type="match status" value="1"/>
</dbReference>
<dbReference type="InterPro" id="IPR035965">
    <property type="entry name" value="PAS-like_dom_sf"/>
</dbReference>
<keyword evidence="11" id="KW-0472">Membrane</keyword>
<dbReference type="EMBL" id="DRQG01000114">
    <property type="protein sequence ID" value="HGY56489.1"/>
    <property type="molecule type" value="Genomic_DNA"/>
</dbReference>
<dbReference type="InterPro" id="IPR021796">
    <property type="entry name" value="Tll0287-like_dom"/>
</dbReference>
<evidence type="ECO:0000259" key="12">
    <source>
        <dbReference type="PROSITE" id="PS50109"/>
    </source>
</evidence>
<dbReference type="PROSITE" id="PS50109">
    <property type="entry name" value="HIS_KIN"/>
    <property type="match status" value="1"/>
</dbReference>
<protein>
    <recommendedName>
        <fullName evidence="3">histidine kinase</fullName>
        <ecNumber evidence="3">2.7.13.3</ecNumber>
    </recommendedName>
</protein>
<dbReference type="AlphaFoldDB" id="A0A7V4U275"/>
<dbReference type="SUPFAM" id="SSF158472">
    <property type="entry name" value="HAMP domain-like"/>
    <property type="match status" value="1"/>
</dbReference>
<dbReference type="SUPFAM" id="SSF55785">
    <property type="entry name" value="PYP-like sensor domain (PAS domain)"/>
    <property type="match status" value="1"/>
</dbReference>
<evidence type="ECO:0000256" key="4">
    <source>
        <dbReference type="ARBA" id="ARBA00022553"/>
    </source>
</evidence>
<feature type="domain" description="HAMP" evidence="14">
    <location>
        <begin position="234"/>
        <end position="286"/>
    </location>
</feature>
<feature type="domain" description="Histidine kinase" evidence="12">
    <location>
        <begin position="425"/>
        <end position="632"/>
    </location>
</feature>
<dbReference type="Pfam" id="PF00512">
    <property type="entry name" value="HisKA"/>
    <property type="match status" value="1"/>
</dbReference>
<dbReference type="Gene3D" id="3.30.565.10">
    <property type="entry name" value="Histidine kinase-like ATPase, C-terminal domain"/>
    <property type="match status" value="1"/>
</dbReference>
<dbReference type="PROSITE" id="PS50885">
    <property type="entry name" value="HAMP"/>
    <property type="match status" value="1"/>
</dbReference>
<dbReference type="PANTHER" id="PTHR43065">
    <property type="entry name" value="SENSOR HISTIDINE KINASE"/>
    <property type="match status" value="1"/>
</dbReference>
<comment type="caution">
    <text evidence="15">The sequence shown here is derived from an EMBL/GenBank/DDBJ whole genome shotgun (WGS) entry which is preliminary data.</text>
</comment>
<dbReference type="CDD" id="cd00082">
    <property type="entry name" value="HisKA"/>
    <property type="match status" value="1"/>
</dbReference>
<dbReference type="PROSITE" id="PS50112">
    <property type="entry name" value="PAS"/>
    <property type="match status" value="1"/>
</dbReference>
<dbReference type="GO" id="GO:0000155">
    <property type="term" value="F:phosphorelay sensor kinase activity"/>
    <property type="evidence" value="ECO:0007669"/>
    <property type="project" value="InterPro"/>
</dbReference>
<dbReference type="CDD" id="cd06225">
    <property type="entry name" value="HAMP"/>
    <property type="match status" value="1"/>
</dbReference>
<dbReference type="InterPro" id="IPR036890">
    <property type="entry name" value="HATPase_C_sf"/>
</dbReference>
<dbReference type="PANTHER" id="PTHR43065:SF10">
    <property type="entry name" value="PEROXIDE STRESS-ACTIVATED HISTIDINE KINASE MAK3"/>
    <property type="match status" value="1"/>
</dbReference>
<accession>A0A7V4U275</accession>
<dbReference type="SMART" id="SM00387">
    <property type="entry name" value="HATPase_c"/>
    <property type="match status" value="1"/>
</dbReference>
<evidence type="ECO:0000256" key="3">
    <source>
        <dbReference type="ARBA" id="ARBA00012438"/>
    </source>
</evidence>
<evidence type="ECO:0000256" key="8">
    <source>
        <dbReference type="ARBA" id="ARBA00022840"/>
    </source>
</evidence>
<dbReference type="InterPro" id="IPR005467">
    <property type="entry name" value="His_kinase_dom"/>
</dbReference>
<keyword evidence="10" id="KW-0175">Coiled coil</keyword>
<name>A0A7V4U275_CALAY</name>
<dbReference type="Pfam" id="PF00672">
    <property type="entry name" value="HAMP"/>
    <property type="match status" value="1"/>
</dbReference>
<keyword evidence="11" id="KW-1133">Transmembrane helix</keyword>
<dbReference type="Gene3D" id="6.10.340.10">
    <property type="match status" value="1"/>
</dbReference>
<dbReference type="InterPro" id="IPR003660">
    <property type="entry name" value="HAMP_dom"/>
</dbReference>
<evidence type="ECO:0000256" key="5">
    <source>
        <dbReference type="ARBA" id="ARBA00022679"/>
    </source>
</evidence>
<dbReference type="PRINTS" id="PR00344">
    <property type="entry name" value="BCTRLSENSOR"/>
</dbReference>
<evidence type="ECO:0000256" key="9">
    <source>
        <dbReference type="ARBA" id="ARBA00023012"/>
    </source>
</evidence>
<dbReference type="GO" id="GO:0005524">
    <property type="term" value="F:ATP binding"/>
    <property type="evidence" value="ECO:0007669"/>
    <property type="project" value="UniProtKB-KW"/>
</dbReference>
<evidence type="ECO:0000259" key="13">
    <source>
        <dbReference type="PROSITE" id="PS50112"/>
    </source>
</evidence>
<proteinExistence type="predicted"/>
<dbReference type="Gene3D" id="3.30.450.290">
    <property type="match status" value="1"/>
</dbReference>
<dbReference type="EC" id="2.7.13.3" evidence="3"/>
<evidence type="ECO:0000256" key="2">
    <source>
        <dbReference type="ARBA" id="ARBA00004370"/>
    </source>
</evidence>
<dbReference type="InterPro" id="IPR004358">
    <property type="entry name" value="Sig_transdc_His_kin-like_C"/>
</dbReference>
<keyword evidence="7" id="KW-0418">Kinase</keyword>
<feature type="domain" description="PAS" evidence="13">
    <location>
        <begin position="291"/>
        <end position="333"/>
    </location>
</feature>
<sequence length="633" mass="73012">MRLANKVILIIVITVTVTISVLFYTLGVHFDNQIENHLLTTARSIYNNIVLIRKWVSDHEGVFILKRSGEQPNRFLPHPELITIDGDTLMLRNPALVTRELSELSTTMGDQVHFHLTSLKYLNPGNKPDQFEKQALLFFQDSTKSQQKHEFYQTEIVGKKEYFRFFAPLYTDQSCLSCHSRQGYELGDLRGGISILLPIDEHRKAKKTHMLFFTLTGVLAIIAMSIPMFIAIKRSVIKPLGEIEQVARHIESGDYDFQLKWNSSDEIGSLASSIDKMRRQIRDYTSQLKESENKYRQLSECSFDAVAIINSSSTIIYANNKFLHLTGCESREIGKIDLRKFLSNEKKQNLSTHNTDEEAEHYETVLLSRDQLEIPVEIYQIRGFSLGEEQDLSFVYIRDLSERKKIEAYSIQTEKMFALGQISAGIAHEIRNPIFAINNNLEYLKSRYQSDEMFKELYPECKQSIERIQNLVSGILDFARPHELSFKLVDIRHIIERSLVLLEKQLEKSAIRIIKEFHHDHSPIKADPHKLEQVFVNLFLNAFQAMASKGTLTIRTRDEDKHLAVEVEDTGKGIPHEDLKRVFDPFYTKSANGTGLGMAIVQRILDQHNAHYWIKSEVGLGTVFYILFHRDGR</sequence>
<evidence type="ECO:0000256" key="1">
    <source>
        <dbReference type="ARBA" id="ARBA00000085"/>
    </source>
</evidence>
<dbReference type="InterPro" id="IPR036097">
    <property type="entry name" value="HisK_dim/P_sf"/>
</dbReference>
<keyword evidence="8" id="KW-0067">ATP-binding</keyword>